<evidence type="ECO:0000313" key="6">
    <source>
        <dbReference type="EMBL" id="SPQ00290.1"/>
    </source>
</evidence>
<dbReference type="InterPro" id="IPR029063">
    <property type="entry name" value="SAM-dependent_MTases_sf"/>
</dbReference>
<keyword evidence="1 6" id="KW-0489">Methyltransferase</keyword>
<proteinExistence type="predicted"/>
<sequence>MSAFFLNSDVQGYNNATVRKRRKIVVSCPKGLSPFLSREVLSLGFPVVAETVSTVTTEGTFDDTLRLNMFLRTGHHVLYHLNDFEANSPGGLYDGIYAIKWEEYIPKDSYLCVSSSVSHYSINDSRYANMRCKDAIVDRIRAKTGRRPDSGPSRGGVVVFFHWKEAHCSVYLDTSGESLSKRGYRKIPLQAPLQETLAAALITAVGWDSNSHFINPMCGSGTLAIEAALIGLKKAPGIIRENFAFMHLKGFDPLLWKHIKEDSLGLSREEPGGRIIATDINPAAVEGARRNAEYAGVSGVIEFKTCDFADTPVPDGGGIVLINPEYGERMGEGKNLSYIYKGIGDFLKQRCKGYTGCVFTGNPALAKMIGLRPKRRFQFFNGTIECRLIQYDLYEGSKKTRRSGDNAKG</sequence>
<dbReference type="AlphaFoldDB" id="A0A2U3QG07"/>
<dbReference type="Pfam" id="PF02926">
    <property type="entry name" value="THUMP"/>
    <property type="match status" value="1"/>
</dbReference>
<dbReference type="InterPro" id="IPR004114">
    <property type="entry name" value="THUMP_dom"/>
</dbReference>
<feature type="domain" description="Ribosomal RNA large subunit methyltransferase K/L-like methyltransferase" evidence="3">
    <location>
        <begin position="182"/>
        <end position="388"/>
    </location>
</feature>
<dbReference type="InterPro" id="IPR000241">
    <property type="entry name" value="RlmKL-like_Mtase"/>
</dbReference>
<dbReference type="GO" id="GO:0003723">
    <property type="term" value="F:RNA binding"/>
    <property type="evidence" value="ECO:0007669"/>
    <property type="project" value="InterPro"/>
</dbReference>
<dbReference type="Pfam" id="PF01170">
    <property type="entry name" value="UPF0020"/>
    <property type="match status" value="1"/>
</dbReference>
<dbReference type="SUPFAM" id="SSF53335">
    <property type="entry name" value="S-adenosyl-L-methionine-dependent methyltransferases"/>
    <property type="match status" value="1"/>
</dbReference>
<keyword evidence="2" id="KW-0808">Transferase</keyword>
<evidence type="ECO:0000259" key="5">
    <source>
        <dbReference type="Pfam" id="PF22020"/>
    </source>
</evidence>
<dbReference type="GO" id="GO:0008990">
    <property type="term" value="F:rRNA (guanine-N2-)-methyltransferase activity"/>
    <property type="evidence" value="ECO:0007669"/>
    <property type="project" value="TreeGrafter"/>
</dbReference>
<dbReference type="CDD" id="cd11715">
    <property type="entry name" value="THUMP_AdoMetMT"/>
    <property type="match status" value="1"/>
</dbReference>
<dbReference type="InterPro" id="IPR054170">
    <property type="entry name" value="RlmL_1st"/>
</dbReference>
<dbReference type="PANTHER" id="PTHR47313:SF1">
    <property type="entry name" value="RIBOSOMAL RNA LARGE SUBUNIT METHYLTRANSFERASE K_L"/>
    <property type="match status" value="1"/>
</dbReference>
<protein>
    <submittedName>
        <fullName evidence="6">Putative RNA methylase</fullName>
    </submittedName>
</protein>
<organism evidence="6 7">
    <name type="scientific">Candidatus Sulfobium mesophilum</name>
    <dbReference type="NCBI Taxonomy" id="2016548"/>
    <lineage>
        <taxon>Bacteria</taxon>
        <taxon>Pseudomonadati</taxon>
        <taxon>Nitrospirota</taxon>
        <taxon>Nitrospiria</taxon>
        <taxon>Nitrospirales</taxon>
        <taxon>Nitrospiraceae</taxon>
        <taxon>Candidatus Sulfobium</taxon>
    </lineage>
</organism>
<reference evidence="7" key="1">
    <citation type="submission" date="2018-03" db="EMBL/GenBank/DDBJ databases">
        <authorList>
            <person name="Zecchin S."/>
        </authorList>
    </citation>
    <scope>NUCLEOTIDE SEQUENCE [LARGE SCALE GENOMIC DNA]</scope>
</reference>
<dbReference type="EMBL" id="OUUY01000064">
    <property type="protein sequence ID" value="SPQ00290.1"/>
    <property type="molecule type" value="Genomic_DNA"/>
</dbReference>
<gene>
    <name evidence="6" type="ORF">NBG4_20096</name>
</gene>
<evidence type="ECO:0000313" key="7">
    <source>
        <dbReference type="Proteomes" id="UP000245125"/>
    </source>
</evidence>
<dbReference type="GO" id="GO:0070043">
    <property type="term" value="F:rRNA (guanine-N7-)-methyltransferase activity"/>
    <property type="evidence" value="ECO:0007669"/>
    <property type="project" value="TreeGrafter"/>
</dbReference>
<keyword evidence="7" id="KW-1185">Reference proteome</keyword>
<evidence type="ECO:0000256" key="2">
    <source>
        <dbReference type="ARBA" id="ARBA00022679"/>
    </source>
</evidence>
<dbReference type="Gene3D" id="3.30.2130.30">
    <property type="match status" value="1"/>
</dbReference>
<dbReference type="CDD" id="cd02440">
    <property type="entry name" value="AdoMet_MTases"/>
    <property type="match status" value="1"/>
</dbReference>
<dbReference type="Gene3D" id="3.40.50.150">
    <property type="entry name" value="Vaccinia Virus protein VP39"/>
    <property type="match status" value="1"/>
</dbReference>
<feature type="domain" description="RlmL ferredoxin-like" evidence="5">
    <location>
        <begin position="23"/>
        <end position="78"/>
    </location>
</feature>
<evidence type="ECO:0000256" key="1">
    <source>
        <dbReference type="ARBA" id="ARBA00022603"/>
    </source>
</evidence>
<feature type="domain" description="THUMP" evidence="4">
    <location>
        <begin position="92"/>
        <end position="173"/>
    </location>
</feature>
<dbReference type="Pfam" id="PF22020">
    <property type="entry name" value="RlmL_1st"/>
    <property type="match status" value="1"/>
</dbReference>
<evidence type="ECO:0000259" key="4">
    <source>
        <dbReference type="Pfam" id="PF02926"/>
    </source>
</evidence>
<name>A0A2U3QG07_9BACT</name>
<dbReference type="Proteomes" id="UP000245125">
    <property type="component" value="Unassembled WGS sequence"/>
</dbReference>
<dbReference type="PANTHER" id="PTHR47313">
    <property type="entry name" value="RIBOSOMAL RNA LARGE SUBUNIT METHYLTRANSFERASE K/L"/>
    <property type="match status" value="1"/>
</dbReference>
<accession>A0A2U3QG07</accession>
<evidence type="ECO:0000259" key="3">
    <source>
        <dbReference type="Pfam" id="PF01170"/>
    </source>
</evidence>